<evidence type="ECO:0000259" key="1">
    <source>
        <dbReference type="Pfam" id="PF01423"/>
    </source>
</evidence>
<name>A0A7G2CK55_9TRYP</name>
<organism evidence="2 3">
    <name type="scientific">Angomonas deanei</name>
    <dbReference type="NCBI Taxonomy" id="59799"/>
    <lineage>
        <taxon>Eukaryota</taxon>
        <taxon>Discoba</taxon>
        <taxon>Euglenozoa</taxon>
        <taxon>Kinetoplastea</taxon>
        <taxon>Metakinetoplastina</taxon>
        <taxon>Trypanosomatida</taxon>
        <taxon>Trypanosomatidae</taxon>
        <taxon>Strigomonadinae</taxon>
        <taxon>Angomonas</taxon>
    </lineage>
</organism>
<protein>
    <submittedName>
        <fullName evidence="2">LSM domain containing protein, putative</fullName>
    </submittedName>
</protein>
<sequence length="134" mass="14780">MPPKNKAKAAQEEAAAPLEPFLGRELRVELTDGRVIVGVLLAYEGSGNLMLQGAVMQCQYKNNDVVLNTNEKEITLRTSNMMAVPFRYVKSMQRRKEGNTMVIQKLEDMYKTEHEARVAAKEAADRAAAAAPAA</sequence>
<dbReference type="VEuPathDB" id="TriTrypDB:ADEAN_000696200"/>
<dbReference type="SUPFAM" id="SSF50182">
    <property type="entry name" value="Sm-like ribonucleoproteins"/>
    <property type="match status" value="1"/>
</dbReference>
<dbReference type="Proteomes" id="UP000515908">
    <property type="component" value="Chromosome 14"/>
</dbReference>
<evidence type="ECO:0000313" key="3">
    <source>
        <dbReference type="Proteomes" id="UP000515908"/>
    </source>
</evidence>
<dbReference type="Gene3D" id="2.30.30.100">
    <property type="match status" value="1"/>
</dbReference>
<reference evidence="2 3" key="1">
    <citation type="submission" date="2020-08" db="EMBL/GenBank/DDBJ databases">
        <authorList>
            <person name="Newling K."/>
            <person name="Davey J."/>
            <person name="Forrester S."/>
        </authorList>
    </citation>
    <scope>NUCLEOTIDE SEQUENCE [LARGE SCALE GENOMIC DNA]</scope>
    <source>
        <strain evidence="3">Crithidia deanei Carvalho (ATCC PRA-265)</strain>
    </source>
</reference>
<dbReference type="InterPro" id="IPR010920">
    <property type="entry name" value="LSM_dom_sf"/>
</dbReference>
<gene>
    <name evidence="2" type="ORF">ADEAN_000696200</name>
</gene>
<accession>A0A7G2CK55</accession>
<dbReference type="AlphaFoldDB" id="A0A7G2CK55"/>
<proteinExistence type="predicted"/>
<dbReference type="InterPro" id="IPR001163">
    <property type="entry name" value="Sm_dom_euk/arc"/>
</dbReference>
<evidence type="ECO:0000313" key="2">
    <source>
        <dbReference type="EMBL" id="CAD2219457.1"/>
    </source>
</evidence>
<feature type="domain" description="Sm" evidence="1">
    <location>
        <begin position="20"/>
        <end position="63"/>
    </location>
</feature>
<dbReference type="Pfam" id="PF01423">
    <property type="entry name" value="LSM"/>
    <property type="match status" value="1"/>
</dbReference>
<dbReference type="EMBL" id="LR877158">
    <property type="protein sequence ID" value="CAD2219457.1"/>
    <property type="molecule type" value="Genomic_DNA"/>
</dbReference>
<keyword evidence="3" id="KW-1185">Reference proteome</keyword>